<dbReference type="SMART" id="SM00382">
    <property type="entry name" value="AAA"/>
    <property type="match status" value="1"/>
</dbReference>
<dbReference type="EMBL" id="JAECZO010000012">
    <property type="protein sequence ID" value="KAK7201213.1"/>
    <property type="molecule type" value="Genomic_DNA"/>
</dbReference>
<accession>A0AAW0F835</accession>
<evidence type="ECO:0000259" key="2">
    <source>
        <dbReference type="SMART" id="SM00382"/>
    </source>
</evidence>
<gene>
    <name evidence="3" type="ORF">NESM_000182900</name>
</gene>
<feature type="domain" description="AAA+ ATPase" evidence="2">
    <location>
        <begin position="47"/>
        <end position="232"/>
    </location>
</feature>
<name>A0AAW0F835_9TRYP</name>
<dbReference type="Gene3D" id="3.40.50.300">
    <property type="entry name" value="P-loop containing nucleotide triphosphate hydrolases"/>
    <property type="match status" value="1"/>
</dbReference>
<dbReference type="InterPro" id="IPR003593">
    <property type="entry name" value="AAA+_ATPase"/>
</dbReference>
<comment type="caution">
    <text evidence="3">The sequence shown here is derived from an EMBL/GenBank/DDBJ whole genome shotgun (WGS) entry which is preliminary data.</text>
</comment>
<organism evidence="3 4">
    <name type="scientific">Novymonas esmeraldas</name>
    <dbReference type="NCBI Taxonomy" id="1808958"/>
    <lineage>
        <taxon>Eukaryota</taxon>
        <taxon>Discoba</taxon>
        <taxon>Euglenozoa</taxon>
        <taxon>Kinetoplastea</taxon>
        <taxon>Metakinetoplastina</taxon>
        <taxon>Trypanosomatida</taxon>
        <taxon>Trypanosomatidae</taxon>
        <taxon>Novymonas</taxon>
    </lineage>
</organism>
<evidence type="ECO:0000313" key="4">
    <source>
        <dbReference type="Proteomes" id="UP001430356"/>
    </source>
</evidence>
<sequence length="694" mass="77624">MLSRSGARRFAHLVREVDTAGFVGDFRHLHHVDAASTQAMAKEAISRGGNALFCGHHGTGKLNLLKAIGQEYERKGQRVAYVSADHQRAARFDGYLINFFIGLRVSHDELPSQEQLEGTLERHVRLVESAYAGCLPSLCTADVLILDALERVERAVLLSMDAVARRLRGKPNTPFGGLRVFAAADFWRLPVHPSSDTGGYVFQLAHWDELFPSQTLLRTSYVQQDAELQRLTDLAFDGALTLQHMRELETLSMAGKAEAQVFSWSSSTMAAQRRAASAEEDADGDEEAEEVEDDMSVSQWTRSADGAAPAEVSEEENVKAGAARRTAGARTRAARRATSASSSSPSSSSALTLLNDDITSNSHVALRMPVRFPRQPARKIMPPRGQQLRRTEIGSFLLSMLGHSAAPSSLGLMDALNVDVGSRVHLLFDGQERYGVPGGAVGEVMQVRPHALSIHFPREHRTIDIPRLRSTCYHPYYPELRYSVLQFPVFPRNRVCPMNMAAFPNTFFVNLNGRRMADTNDLGNLLALQRSFADFTIRNTSDFVNLDGVVHEPTRIYYHKISGRPLTTAKEQWCRNCKQFVPSHDFFAHWASCVQLVRWCNMCNTTVPLELLEPHMEKHQVVFCLDCGRGVEWRQWEAHRLSCGPMMREISMDNQFIPLRTRQLALELGLDKRDLHTMSKISRSSLPKARGFLG</sequence>
<evidence type="ECO:0000313" key="3">
    <source>
        <dbReference type="EMBL" id="KAK7201213.1"/>
    </source>
</evidence>
<reference evidence="3 4" key="1">
    <citation type="journal article" date="2021" name="MBio">
        <title>A New Model Trypanosomatid, Novymonas esmeraldas: Genomic Perception of Its 'Candidatus Pandoraea novymonadis' Endosymbiont.</title>
        <authorList>
            <person name="Zakharova A."/>
            <person name="Saura A."/>
            <person name="Butenko A."/>
            <person name="Podesvova L."/>
            <person name="Warmusova S."/>
            <person name="Kostygov A.Y."/>
            <person name="Nenarokova A."/>
            <person name="Lukes J."/>
            <person name="Opperdoes F.R."/>
            <person name="Yurchenko V."/>
        </authorList>
    </citation>
    <scope>NUCLEOTIDE SEQUENCE [LARGE SCALE GENOMIC DNA]</scope>
    <source>
        <strain evidence="3 4">E262AT.01</strain>
    </source>
</reference>
<dbReference type="Proteomes" id="UP001430356">
    <property type="component" value="Unassembled WGS sequence"/>
</dbReference>
<feature type="region of interest" description="Disordered" evidence="1">
    <location>
        <begin position="272"/>
        <end position="352"/>
    </location>
</feature>
<feature type="compositionally biased region" description="Low complexity" evidence="1">
    <location>
        <begin position="320"/>
        <end position="350"/>
    </location>
</feature>
<protein>
    <recommendedName>
        <fullName evidence="2">AAA+ ATPase domain-containing protein</fullName>
    </recommendedName>
</protein>
<dbReference type="SUPFAM" id="SSF52540">
    <property type="entry name" value="P-loop containing nucleoside triphosphate hydrolases"/>
    <property type="match status" value="1"/>
</dbReference>
<dbReference type="AlphaFoldDB" id="A0AAW0F835"/>
<evidence type="ECO:0000256" key="1">
    <source>
        <dbReference type="SAM" id="MobiDB-lite"/>
    </source>
</evidence>
<proteinExistence type="predicted"/>
<feature type="compositionally biased region" description="Acidic residues" evidence="1">
    <location>
        <begin position="278"/>
        <end position="295"/>
    </location>
</feature>
<keyword evidence="4" id="KW-1185">Reference proteome</keyword>
<dbReference type="InterPro" id="IPR027417">
    <property type="entry name" value="P-loop_NTPase"/>
</dbReference>